<accession>A0A2A6RDJ2</accession>
<dbReference type="SUPFAM" id="SSF88946">
    <property type="entry name" value="Sigma2 domain of RNA polymerase sigma factors"/>
    <property type="match status" value="1"/>
</dbReference>
<proteinExistence type="predicted"/>
<reference evidence="2" key="1">
    <citation type="submission" date="2017-08" db="EMBL/GenBank/DDBJ databases">
        <authorList>
            <person name="Grouzdev D.S."/>
            <person name="Gaisin V.A."/>
            <person name="Rysina M.S."/>
            <person name="Gorlenko V.M."/>
        </authorList>
    </citation>
    <scope>NUCLEOTIDE SEQUENCE [LARGE SCALE GENOMIC DNA]</scope>
    <source>
        <strain evidence="2">Kir15-3F</strain>
    </source>
</reference>
<gene>
    <name evidence="1" type="ORF">CJ255_21765</name>
</gene>
<dbReference type="Proteomes" id="UP000220527">
    <property type="component" value="Unassembled WGS sequence"/>
</dbReference>
<dbReference type="EMBL" id="NQWI01000249">
    <property type="protein sequence ID" value="PDV98959.1"/>
    <property type="molecule type" value="Genomic_DNA"/>
</dbReference>
<dbReference type="RefSeq" id="WP_097646169.1">
    <property type="nucleotide sequence ID" value="NZ_NQWI01000249.1"/>
</dbReference>
<dbReference type="AlphaFoldDB" id="A0A2A6RDJ2"/>
<comment type="caution">
    <text evidence="1">The sequence shown here is derived from an EMBL/GenBank/DDBJ whole genome shotgun (WGS) entry which is preliminary data.</text>
</comment>
<organism evidence="1 2">
    <name type="scientific">Candidatus Viridilinea mediisalina</name>
    <dbReference type="NCBI Taxonomy" id="2024553"/>
    <lineage>
        <taxon>Bacteria</taxon>
        <taxon>Bacillati</taxon>
        <taxon>Chloroflexota</taxon>
        <taxon>Chloroflexia</taxon>
        <taxon>Chloroflexales</taxon>
        <taxon>Chloroflexineae</taxon>
        <taxon>Oscillochloridaceae</taxon>
        <taxon>Candidatus Viridilinea</taxon>
    </lineage>
</organism>
<dbReference type="OrthoDB" id="154759at2"/>
<dbReference type="InterPro" id="IPR013325">
    <property type="entry name" value="RNA_pol_sigma_r2"/>
</dbReference>
<sequence length="229" mass="26069">MPHADQADLGSLPLEMLQARCEAQLATFRRSRDQHQDSSSCEEILRRAAAQDAYAFDYLWSLTIPLVRTYSPAACRLILDDLQQEAALRLWRRFQHATIPFQAASFAAYRNYVRTTVVHVCQHLQRERHYASLAYVAEPLDPSSFVGELLRYALYERCLALLPDALHRAVFYRRFVLGEDSATIAAALAQQFPDLTKQRVSRVVEACPKRLAAIPEIREMLESDGGDDL</sequence>
<dbReference type="GO" id="GO:0006352">
    <property type="term" value="P:DNA-templated transcription initiation"/>
    <property type="evidence" value="ECO:0007669"/>
    <property type="project" value="InterPro"/>
</dbReference>
<evidence type="ECO:0000313" key="2">
    <source>
        <dbReference type="Proteomes" id="UP000220527"/>
    </source>
</evidence>
<name>A0A2A6RDJ2_9CHLR</name>
<evidence type="ECO:0000313" key="1">
    <source>
        <dbReference type="EMBL" id="PDV98959.1"/>
    </source>
</evidence>
<dbReference type="GO" id="GO:0003700">
    <property type="term" value="F:DNA-binding transcription factor activity"/>
    <property type="evidence" value="ECO:0007669"/>
    <property type="project" value="InterPro"/>
</dbReference>
<protein>
    <submittedName>
        <fullName evidence="1">Uncharacterized protein</fullName>
    </submittedName>
</protein>
<keyword evidence="2" id="KW-1185">Reference proteome</keyword>